<dbReference type="AlphaFoldDB" id="A0A2M3ZTS4"/>
<proteinExistence type="predicted"/>
<dbReference type="EMBL" id="GGFM01011215">
    <property type="protein sequence ID" value="MBW31966.1"/>
    <property type="molecule type" value="Transcribed_RNA"/>
</dbReference>
<accession>A0A2M3ZTS4</accession>
<protein>
    <submittedName>
        <fullName evidence="1">Putative secreted peptide</fullName>
    </submittedName>
</protein>
<evidence type="ECO:0000313" key="1">
    <source>
        <dbReference type="EMBL" id="MBW31966.1"/>
    </source>
</evidence>
<sequence length="73" mass="8501">MLWFNYHLQLCLAFVILLRRHTFSSLRPMSIRCVLQLKSATKCARFIDLLYSEPVLKTDKSMALHYDGSKIAP</sequence>
<name>A0A2M3ZTS4_9DIPT</name>
<organism evidence="1">
    <name type="scientific">Anopheles braziliensis</name>
    <dbReference type="NCBI Taxonomy" id="58242"/>
    <lineage>
        <taxon>Eukaryota</taxon>
        <taxon>Metazoa</taxon>
        <taxon>Ecdysozoa</taxon>
        <taxon>Arthropoda</taxon>
        <taxon>Hexapoda</taxon>
        <taxon>Insecta</taxon>
        <taxon>Pterygota</taxon>
        <taxon>Neoptera</taxon>
        <taxon>Endopterygota</taxon>
        <taxon>Diptera</taxon>
        <taxon>Nematocera</taxon>
        <taxon>Culicoidea</taxon>
        <taxon>Culicidae</taxon>
        <taxon>Anophelinae</taxon>
        <taxon>Anopheles</taxon>
    </lineage>
</organism>
<reference evidence="1" key="1">
    <citation type="submission" date="2018-01" db="EMBL/GenBank/DDBJ databases">
        <title>An insight into the sialome of Amazonian anophelines.</title>
        <authorList>
            <person name="Ribeiro J.M."/>
            <person name="Scarpassa V."/>
            <person name="Calvo E."/>
        </authorList>
    </citation>
    <scope>NUCLEOTIDE SEQUENCE</scope>
    <source>
        <tissue evidence="1">Salivary glands</tissue>
    </source>
</reference>